<dbReference type="InterPro" id="IPR004107">
    <property type="entry name" value="Integrase_SAM-like_N"/>
</dbReference>
<gene>
    <name evidence="7" type="ordered locus">glr2451</name>
</gene>
<dbReference type="GO" id="GO:0071139">
    <property type="term" value="P:resolution of DNA recombination intermediates"/>
    <property type="evidence" value="ECO:0000318"/>
    <property type="project" value="GO_Central"/>
</dbReference>
<evidence type="ECO:0000256" key="2">
    <source>
        <dbReference type="ARBA" id="ARBA00023125"/>
    </source>
</evidence>
<dbReference type="PATRIC" id="fig|251221.4.peg.2487"/>
<evidence type="ECO:0000313" key="8">
    <source>
        <dbReference type="Proteomes" id="UP000000557"/>
    </source>
</evidence>
<dbReference type="GO" id="GO:0009037">
    <property type="term" value="F:tyrosine-based site-specific recombinase activity"/>
    <property type="evidence" value="ECO:0000318"/>
    <property type="project" value="GO_Central"/>
</dbReference>
<keyword evidence="1" id="KW-0229">DNA integration</keyword>
<reference evidence="7 8" key="1">
    <citation type="journal article" date="2003" name="DNA Res.">
        <title>Complete genome structure of Gloeobacter violaceus PCC 7421, a cyanobacterium that lacks thylakoids.</title>
        <authorList>
            <person name="Nakamura Y."/>
            <person name="Kaneko T."/>
            <person name="Sato S."/>
            <person name="Mimuro M."/>
            <person name="Miyashita H."/>
            <person name="Tsuchiya T."/>
            <person name="Sasamoto S."/>
            <person name="Watanabe A."/>
            <person name="Kawashima K."/>
            <person name="Kishida Y."/>
            <person name="Kiyokawa C."/>
            <person name="Kohara M."/>
            <person name="Matsumoto M."/>
            <person name="Matsuno A."/>
            <person name="Nakazaki N."/>
            <person name="Shimpo S."/>
            <person name="Takeuchi C."/>
            <person name="Yamada M."/>
            <person name="Tabata S."/>
        </authorList>
    </citation>
    <scope>NUCLEOTIDE SEQUENCE [LARGE SCALE GENOMIC DNA]</scope>
    <source>
        <strain evidence="8">ATCC 29082 / PCC 7421</strain>
    </source>
</reference>
<dbReference type="PROSITE" id="PS51898">
    <property type="entry name" value="TYR_RECOMBINASE"/>
    <property type="match status" value="1"/>
</dbReference>
<dbReference type="Proteomes" id="UP000000557">
    <property type="component" value="Chromosome"/>
</dbReference>
<dbReference type="EnsemblBacteria" id="BAC90392">
    <property type="protein sequence ID" value="BAC90392"/>
    <property type="gene ID" value="BAC90392"/>
</dbReference>
<proteinExistence type="predicted"/>
<dbReference type="InterPro" id="IPR050090">
    <property type="entry name" value="Tyrosine_recombinase_XerCD"/>
</dbReference>
<dbReference type="PhylomeDB" id="Q7NHT4"/>
<dbReference type="InterPro" id="IPR011010">
    <property type="entry name" value="DNA_brk_join_enz"/>
</dbReference>
<feature type="domain" description="Tyr recombinase" evidence="5">
    <location>
        <begin position="107"/>
        <end position="282"/>
    </location>
</feature>
<name>Q7NHT4_GLOVI</name>
<organism evidence="7 8">
    <name type="scientific">Gloeobacter violaceus (strain ATCC 29082 / PCC 7421)</name>
    <dbReference type="NCBI Taxonomy" id="251221"/>
    <lineage>
        <taxon>Bacteria</taxon>
        <taxon>Bacillati</taxon>
        <taxon>Cyanobacteriota</taxon>
        <taxon>Cyanophyceae</taxon>
        <taxon>Gloeobacterales</taxon>
        <taxon>Gloeobacteraceae</taxon>
        <taxon>Gloeobacter</taxon>
    </lineage>
</organism>
<dbReference type="InterPro" id="IPR002104">
    <property type="entry name" value="Integrase_catalytic"/>
</dbReference>
<dbReference type="FunCoup" id="Q7NHT4">
    <property type="interactions" value="19"/>
</dbReference>
<accession>Q7NHT4</accession>
<dbReference type="PANTHER" id="PTHR30349">
    <property type="entry name" value="PHAGE INTEGRASE-RELATED"/>
    <property type="match status" value="1"/>
</dbReference>
<dbReference type="EMBL" id="BA000045">
    <property type="protein sequence ID" value="BAC90392.1"/>
    <property type="molecule type" value="Genomic_DNA"/>
</dbReference>
<evidence type="ECO:0000259" key="6">
    <source>
        <dbReference type="PROSITE" id="PS51900"/>
    </source>
</evidence>
<dbReference type="PROSITE" id="PS51900">
    <property type="entry name" value="CB"/>
    <property type="match status" value="1"/>
</dbReference>
<dbReference type="Pfam" id="PF00589">
    <property type="entry name" value="Phage_integrase"/>
    <property type="match status" value="1"/>
</dbReference>
<dbReference type="KEGG" id="gvi:glr2451"/>
<dbReference type="RefSeq" id="WP_011142446.1">
    <property type="nucleotide sequence ID" value="NC_005125.1"/>
</dbReference>
<evidence type="ECO:0000313" key="7">
    <source>
        <dbReference type="EMBL" id="BAC90392.1"/>
    </source>
</evidence>
<dbReference type="InterPro" id="IPR013762">
    <property type="entry name" value="Integrase-like_cat_sf"/>
</dbReference>
<dbReference type="HOGENOM" id="CLU_027562_9_6_3"/>
<dbReference type="Pfam" id="PF02899">
    <property type="entry name" value="Phage_int_SAM_1"/>
    <property type="match status" value="1"/>
</dbReference>
<dbReference type="AlphaFoldDB" id="Q7NHT4"/>
<reference evidence="7 8" key="2">
    <citation type="journal article" date="2003" name="DNA Res.">
        <title>Complete genome structure of Gloeobacter violaceus PCC 7421, a cyanobacterium that lacks thylakoids (supplement).</title>
        <authorList>
            <person name="Nakamura Y."/>
            <person name="Kaneko T."/>
            <person name="Sato S."/>
            <person name="Mimuro M."/>
            <person name="Miyashita H."/>
            <person name="Tsuchiya T."/>
            <person name="Sasamoto S."/>
            <person name="Watanabe A."/>
            <person name="Kawashima K."/>
            <person name="Kishida Y."/>
            <person name="Kiyokawa C."/>
            <person name="Kohara M."/>
            <person name="Matsumoto M."/>
            <person name="Matsuno A."/>
            <person name="Nakazaki N."/>
            <person name="Shimpo S."/>
            <person name="Takeuchi C."/>
            <person name="Yamada M."/>
            <person name="Tabata S."/>
        </authorList>
    </citation>
    <scope>NUCLEOTIDE SEQUENCE [LARGE SCALE GENOMIC DNA]</scope>
    <source>
        <strain evidence="8">ATCC 29082 / PCC 7421</strain>
    </source>
</reference>
<protein>
    <submittedName>
        <fullName evidence="7">Glr2451 protein</fullName>
    </submittedName>
</protein>
<dbReference type="STRING" id="251221.gene:10759949"/>
<dbReference type="SUPFAM" id="SSF56349">
    <property type="entry name" value="DNA breaking-rejoining enzymes"/>
    <property type="match status" value="1"/>
</dbReference>
<feature type="domain" description="Core-binding (CB)" evidence="6">
    <location>
        <begin position="1"/>
        <end position="85"/>
    </location>
</feature>
<evidence type="ECO:0000259" key="5">
    <source>
        <dbReference type="PROSITE" id="PS51898"/>
    </source>
</evidence>
<sequence>MNLRDAVEHWLDHLIAARSLAGNTLKAYQRDLEEFARFVESEHLDWQTFGATGTHHFAQILQKTHTPRSAARKLSALRTFYRHALVQGWAGGVPPACTRTLPSAERGLPRILSVAQTEKLIESAASPLESAVLELLYATGLKAGELCELRVRDVAFAEAYLSVQPAASQPRVVPVGEPALAAVEAYLGSEPVLPERWLFVGRQNRPLNRFHIYRIVREAAARSAIDWPVTPDTLRHSFAVHLLEGGADLATVRELLGHASLATTGIYTRLARNYAVGRPRADSTPNHPG</sequence>
<dbReference type="GO" id="GO:0003677">
    <property type="term" value="F:DNA binding"/>
    <property type="evidence" value="ECO:0000318"/>
    <property type="project" value="GO_Central"/>
</dbReference>
<dbReference type="Gene3D" id="1.10.150.130">
    <property type="match status" value="1"/>
</dbReference>
<dbReference type="InParanoid" id="Q7NHT4"/>
<dbReference type="GO" id="GO:0048476">
    <property type="term" value="C:Holliday junction resolvase complex"/>
    <property type="evidence" value="ECO:0000318"/>
    <property type="project" value="GO_Central"/>
</dbReference>
<dbReference type="InterPro" id="IPR044068">
    <property type="entry name" value="CB"/>
</dbReference>
<dbReference type="OrthoDB" id="550438at2"/>
<dbReference type="InterPro" id="IPR010998">
    <property type="entry name" value="Integrase_recombinase_N"/>
</dbReference>
<evidence type="ECO:0000256" key="3">
    <source>
        <dbReference type="ARBA" id="ARBA00023172"/>
    </source>
</evidence>
<evidence type="ECO:0000256" key="4">
    <source>
        <dbReference type="PROSITE-ProRule" id="PRU01248"/>
    </source>
</evidence>
<dbReference type="Gene3D" id="1.10.443.10">
    <property type="entry name" value="Intergrase catalytic core"/>
    <property type="match status" value="1"/>
</dbReference>
<dbReference type="PANTHER" id="PTHR30349:SF81">
    <property type="entry name" value="TYROSINE RECOMBINASE XERC"/>
    <property type="match status" value="1"/>
</dbReference>
<keyword evidence="2 4" id="KW-0238">DNA-binding</keyword>
<keyword evidence="8" id="KW-1185">Reference proteome</keyword>
<dbReference type="eggNOG" id="COG4974">
    <property type="taxonomic scope" value="Bacteria"/>
</dbReference>
<dbReference type="GO" id="GO:0007059">
    <property type="term" value="P:chromosome segregation"/>
    <property type="evidence" value="ECO:0000318"/>
    <property type="project" value="GO_Central"/>
</dbReference>
<dbReference type="GO" id="GO:0006310">
    <property type="term" value="P:DNA recombination"/>
    <property type="evidence" value="ECO:0000318"/>
    <property type="project" value="GO_Central"/>
</dbReference>
<evidence type="ECO:0000256" key="1">
    <source>
        <dbReference type="ARBA" id="ARBA00022908"/>
    </source>
</evidence>
<keyword evidence="3" id="KW-0233">DNA recombination</keyword>